<feature type="transmembrane region" description="Helical" evidence="15">
    <location>
        <begin position="374"/>
        <end position="396"/>
    </location>
</feature>
<evidence type="ECO:0000256" key="3">
    <source>
        <dbReference type="ARBA" id="ARBA00022475"/>
    </source>
</evidence>
<gene>
    <name evidence="17" type="ORF">DES35_10212</name>
</gene>
<evidence type="ECO:0000256" key="9">
    <source>
        <dbReference type="ARBA" id="ARBA00023065"/>
    </source>
</evidence>
<feature type="transmembrane region" description="Helical" evidence="15">
    <location>
        <begin position="329"/>
        <end position="354"/>
    </location>
</feature>
<dbReference type="SUPFAM" id="SSF52540">
    <property type="entry name" value="P-loop containing nucleoside triphosphate hydrolases"/>
    <property type="match status" value="1"/>
</dbReference>
<protein>
    <recommendedName>
        <fullName evidence="12 15">Ferrous iron transport protein B</fullName>
    </recommendedName>
</protein>
<feature type="binding site" evidence="14">
    <location>
        <position position="21"/>
    </location>
    <ligand>
        <name>Mg(2+)</name>
        <dbReference type="ChEBI" id="CHEBI:18420"/>
        <label>2</label>
    </ligand>
</feature>
<dbReference type="PANTHER" id="PTHR43185:SF1">
    <property type="entry name" value="FE(2+) TRANSPORTER FEOB"/>
    <property type="match status" value="1"/>
</dbReference>
<name>A0A369A337_9FLAO</name>
<feature type="transmembrane region" description="Helical" evidence="15">
    <location>
        <begin position="408"/>
        <end position="434"/>
    </location>
</feature>
<feature type="transmembrane region" description="Helical" evidence="15">
    <location>
        <begin position="274"/>
        <end position="295"/>
    </location>
</feature>
<dbReference type="GO" id="GO:0015093">
    <property type="term" value="F:ferrous iron transmembrane transporter activity"/>
    <property type="evidence" value="ECO:0007669"/>
    <property type="project" value="UniProtKB-UniRule"/>
</dbReference>
<keyword evidence="10 13" id="KW-0342">GTP-binding</keyword>
<keyword evidence="5 15" id="KW-0812">Transmembrane</keyword>
<evidence type="ECO:0000256" key="6">
    <source>
        <dbReference type="ARBA" id="ARBA00022741"/>
    </source>
</evidence>
<feature type="binding site" evidence="13">
    <location>
        <begin position="7"/>
        <end position="14"/>
    </location>
    <ligand>
        <name>GTP</name>
        <dbReference type="ChEBI" id="CHEBI:37565"/>
        <label>1</label>
    </ligand>
</feature>
<evidence type="ECO:0000256" key="13">
    <source>
        <dbReference type="PIRSR" id="PIRSR603373-1"/>
    </source>
</evidence>
<evidence type="ECO:0000256" key="15">
    <source>
        <dbReference type="RuleBase" id="RU362098"/>
    </source>
</evidence>
<accession>A0A369A337</accession>
<dbReference type="Proteomes" id="UP000253517">
    <property type="component" value="Unassembled WGS sequence"/>
</dbReference>
<dbReference type="Pfam" id="PF02421">
    <property type="entry name" value="FeoB_N"/>
    <property type="match status" value="1"/>
</dbReference>
<evidence type="ECO:0000256" key="12">
    <source>
        <dbReference type="NCBIfam" id="TIGR00437"/>
    </source>
</evidence>
<dbReference type="GO" id="GO:0005525">
    <property type="term" value="F:GTP binding"/>
    <property type="evidence" value="ECO:0007669"/>
    <property type="project" value="UniProtKB-KW"/>
</dbReference>
<dbReference type="GO" id="GO:0005886">
    <property type="term" value="C:plasma membrane"/>
    <property type="evidence" value="ECO:0007669"/>
    <property type="project" value="UniProtKB-SubCell"/>
</dbReference>
<keyword evidence="14" id="KW-0460">Magnesium</keyword>
<evidence type="ECO:0000313" key="17">
    <source>
        <dbReference type="EMBL" id="RCX03563.1"/>
    </source>
</evidence>
<keyword evidence="3" id="KW-1003">Cell membrane</keyword>
<feature type="transmembrane region" description="Helical" evidence="15">
    <location>
        <begin position="506"/>
        <end position="525"/>
    </location>
</feature>
<evidence type="ECO:0000256" key="1">
    <source>
        <dbReference type="ARBA" id="ARBA00004651"/>
    </source>
</evidence>
<feature type="binding site" evidence="14">
    <location>
        <position position="22"/>
    </location>
    <ligand>
        <name>Mg(2+)</name>
        <dbReference type="ChEBI" id="CHEBI:18420"/>
        <label>1</label>
    </ligand>
</feature>
<feature type="domain" description="FeoB-type G" evidence="16">
    <location>
        <begin position="1"/>
        <end position="167"/>
    </location>
</feature>
<dbReference type="InterPro" id="IPR006073">
    <property type="entry name" value="GTP-bd"/>
</dbReference>
<reference evidence="17 18" key="1">
    <citation type="submission" date="2018-07" db="EMBL/GenBank/DDBJ databases">
        <title>Genomic Encyclopedia of Type Strains, Phase IV (KMG-IV): sequencing the most valuable type-strain genomes for metagenomic binning, comparative biology and taxonomic classification.</title>
        <authorList>
            <person name="Goeker M."/>
        </authorList>
    </citation>
    <scope>NUCLEOTIDE SEQUENCE [LARGE SCALE GENOMIC DNA]</scope>
    <source>
        <strain evidence="17 18">DSM 21410</strain>
    </source>
</reference>
<evidence type="ECO:0000256" key="14">
    <source>
        <dbReference type="PIRSR" id="PIRSR603373-2"/>
    </source>
</evidence>
<proteinExistence type="inferred from homology"/>
<evidence type="ECO:0000256" key="5">
    <source>
        <dbReference type="ARBA" id="ARBA00022692"/>
    </source>
</evidence>
<dbReference type="InterPro" id="IPR030389">
    <property type="entry name" value="G_FEOB_dom"/>
</dbReference>
<feature type="binding site" evidence="13">
    <location>
        <begin position="32"/>
        <end position="36"/>
    </location>
    <ligand>
        <name>GTP</name>
        <dbReference type="ChEBI" id="CHEBI:37565"/>
        <label>1</label>
    </ligand>
</feature>
<comment type="similarity">
    <text evidence="15">Belongs to the TRAFAC class TrmE-Era-EngA-EngB-Septin-like GTPase superfamily. FeoB GTPase (TC 9.A.8) family.</text>
</comment>
<keyword evidence="2 15" id="KW-0813">Transport</keyword>
<dbReference type="NCBIfam" id="TIGR00437">
    <property type="entry name" value="feoB"/>
    <property type="match status" value="1"/>
</dbReference>
<keyword evidence="14" id="KW-0479">Metal-binding</keyword>
<feature type="transmembrane region" description="Helical" evidence="15">
    <location>
        <begin position="446"/>
        <end position="468"/>
    </location>
</feature>
<keyword evidence="7 15" id="KW-1133">Transmembrane helix</keyword>
<evidence type="ECO:0000256" key="11">
    <source>
        <dbReference type="ARBA" id="ARBA00023136"/>
    </source>
</evidence>
<dbReference type="InterPro" id="IPR011640">
    <property type="entry name" value="Fe2_transport_prot_B_C"/>
</dbReference>
<feature type="binding site" evidence="14">
    <location>
        <position position="18"/>
    </location>
    <ligand>
        <name>Mg(2+)</name>
        <dbReference type="ChEBI" id="CHEBI:18420"/>
        <label>2</label>
    </ligand>
</feature>
<dbReference type="PRINTS" id="PR00326">
    <property type="entry name" value="GTP1OBG"/>
</dbReference>
<dbReference type="AlphaFoldDB" id="A0A369A337"/>
<evidence type="ECO:0000256" key="4">
    <source>
        <dbReference type="ARBA" id="ARBA00022496"/>
    </source>
</evidence>
<comment type="subcellular location">
    <subcellularLocation>
        <location evidence="15">Cell inner membrane</location>
        <topology evidence="15">Multi-pass membrane protein</topology>
    </subcellularLocation>
    <subcellularLocation>
        <location evidence="1">Cell membrane</location>
        <topology evidence="1">Multi-pass membrane protein</topology>
    </subcellularLocation>
</comment>
<feature type="binding site" evidence="13">
    <location>
        <begin position="54"/>
        <end position="57"/>
    </location>
    <ligand>
        <name>GTP</name>
        <dbReference type="ChEBI" id="CHEBI:37565"/>
        <label>1</label>
    </ligand>
</feature>
<keyword evidence="8 15" id="KW-0408">Iron</keyword>
<dbReference type="InterPro" id="IPR050860">
    <property type="entry name" value="FeoB_GTPase"/>
</dbReference>
<dbReference type="PROSITE" id="PS51711">
    <property type="entry name" value="G_FEOB"/>
    <property type="match status" value="1"/>
</dbReference>
<feature type="binding site" evidence="13">
    <location>
        <begin position="118"/>
        <end position="121"/>
    </location>
    <ligand>
        <name>GTP</name>
        <dbReference type="ChEBI" id="CHEBI:37565"/>
        <label>1</label>
    </ligand>
</feature>
<evidence type="ECO:0000259" key="16">
    <source>
        <dbReference type="PROSITE" id="PS51711"/>
    </source>
</evidence>
<keyword evidence="11 15" id="KW-0472">Membrane</keyword>
<evidence type="ECO:0000256" key="2">
    <source>
        <dbReference type="ARBA" id="ARBA00022448"/>
    </source>
</evidence>
<dbReference type="InterPro" id="IPR003373">
    <property type="entry name" value="Fe2_transport_prot-B"/>
</dbReference>
<keyword evidence="4 15" id="KW-0410">Iron transport</keyword>
<organism evidence="17 18">
    <name type="scientific">Schleiferia thermophila</name>
    <dbReference type="NCBI Taxonomy" id="884107"/>
    <lineage>
        <taxon>Bacteria</taxon>
        <taxon>Pseudomonadati</taxon>
        <taxon>Bacteroidota</taxon>
        <taxon>Flavobacteriia</taxon>
        <taxon>Flavobacteriales</taxon>
        <taxon>Schleiferiaceae</taxon>
        <taxon>Schleiferia</taxon>
    </lineage>
</organism>
<dbReference type="Pfam" id="PF07670">
    <property type="entry name" value="Gate"/>
    <property type="match status" value="2"/>
</dbReference>
<keyword evidence="18" id="KW-1185">Reference proteome</keyword>
<sequence length="699" mass="78489">MKIALAGNPNTGKTSLFNELTGLRHKVGNYPGITVEKKEGVLKISEAFTAIIYDLPGTYSLHPTSVDEQIVFDVLLDEKNPDFPDVVLYIAEPENLKRNLFLFSQIKDLGLPVVLVINMIDKSRRKGIEINLDELSVQLGVPVLAVSTRQGNGIQELKNFISSYQPNAAGPLVDLKTRFTPRVADRISTAAPYTFYKNWLLVAFSGRLSHLPPEVCTRIRNTSNEVSDIQQLLQKEAIYRYQKINRILENAIKVDRLKGSDLRAKLDRVFIHPIFGYVIFILVMILIFQSIFSWASRPMDWIDQAFGHLSAYLGENLPKGKFTDLITEGIIPGIGGIVIFIPQIALLIFFISILEESGYMSRVVFLMDKIMRRYGMSGKSVLPLLSGTACAIPAVMATRTIENWRERLITIFVIPFTTCSARLPVYAILISLIIPRKYYFGFLNLQGLVMLGMYALGFLMAFVAANLLNKILKRSYNSIFVVELPEYQLPLPKNVFYSVWDKTKSFVLEAGKIILSISIILWFLASNGGNEFKNARETAFQLSSQPDNQYKTTNAVVLESAIKLEQSYLGRIGKSIEPLIAPLGYDWKIGIALLSSFAAREVFVGTLATIYSVADADDENANTIRTRLQQEVRPDGTPVFNLATGISLLLFYAFAMQCMSTLAIVQRETNSWRWPLIQLVSMSSFAYLVSLIAYQLLHT</sequence>
<evidence type="ECO:0000313" key="18">
    <source>
        <dbReference type="Proteomes" id="UP000253517"/>
    </source>
</evidence>
<feature type="transmembrane region" description="Helical" evidence="15">
    <location>
        <begin position="642"/>
        <end position="664"/>
    </location>
</feature>
<comment type="caution">
    <text evidence="17">The sequence shown here is derived from an EMBL/GenBank/DDBJ whole genome shotgun (WGS) entry which is preliminary data.</text>
</comment>
<dbReference type="InterPro" id="IPR011642">
    <property type="entry name" value="Gate_dom"/>
</dbReference>
<evidence type="ECO:0000256" key="8">
    <source>
        <dbReference type="ARBA" id="ARBA00023004"/>
    </source>
</evidence>
<dbReference type="InterPro" id="IPR027417">
    <property type="entry name" value="P-loop_NTPase"/>
</dbReference>
<feature type="transmembrane region" description="Helical" evidence="15">
    <location>
        <begin position="676"/>
        <end position="697"/>
    </location>
</feature>
<keyword evidence="9" id="KW-0406">Ion transport</keyword>
<dbReference type="GO" id="GO:0046872">
    <property type="term" value="F:metal ion binding"/>
    <property type="evidence" value="ECO:0007669"/>
    <property type="project" value="UniProtKB-KW"/>
</dbReference>
<dbReference type="CDD" id="cd01879">
    <property type="entry name" value="FeoB"/>
    <property type="match status" value="1"/>
</dbReference>
<dbReference type="PANTHER" id="PTHR43185">
    <property type="entry name" value="FERROUS IRON TRANSPORT PROTEIN B"/>
    <property type="match status" value="1"/>
</dbReference>
<evidence type="ECO:0000256" key="7">
    <source>
        <dbReference type="ARBA" id="ARBA00022989"/>
    </source>
</evidence>
<keyword evidence="6 13" id="KW-0547">Nucleotide-binding</keyword>
<evidence type="ECO:0000256" key="10">
    <source>
        <dbReference type="ARBA" id="ARBA00023134"/>
    </source>
</evidence>
<dbReference type="Gene3D" id="3.40.50.300">
    <property type="entry name" value="P-loop containing nucleotide triphosphate hydrolases"/>
    <property type="match status" value="1"/>
</dbReference>
<dbReference type="EMBL" id="QPJS01000002">
    <property type="protein sequence ID" value="RCX03563.1"/>
    <property type="molecule type" value="Genomic_DNA"/>
</dbReference>
<comment type="function">
    <text evidence="15">Probable transporter of a GTP-driven Fe(2+) uptake system.</text>
</comment>
<dbReference type="Pfam" id="PF07664">
    <property type="entry name" value="FeoB_C"/>
    <property type="match status" value="1"/>
</dbReference>